<dbReference type="Gene3D" id="1.10.1740.10">
    <property type="match status" value="1"/>
</dbReference>
<keyword evidence="9" id="KW-1185">Reference proteome</keyword>
<dbReference type="EMBL" id="SJPN01000003">
    <property type="protein sequence ID" value="TWU05008.1"/>
    <property type="molecule type" value="Genomic_DNA"/>
</dbReference>
<dbReference type="Proteomes" id="UP000320176">
    <property type="component" value="Unassembled WGS sequence"/>
</dbReference>
<dbReference type="SUPFAM" id="SSF88659">
    <property type="entry name" value="Sigma3 and sigma4 domains of RNA polymerase sigma factors"/>
    <property type="match status" value="1"/>
</dbReference>
<dbReference type="GO" id="GO:0003677">
    <property type="term" value="F:DNA binding"/>
    <property type="evidence" value="ECO:0007669"/>
    <property type="project" value="UniProtKB-KW"/>
</dbReference>
<dbReference type="InterPro" id="IPR007630">
    <property type="entry name" value="RNA_pol_sigma70_r4"/>
</dbReference>
<dbReference type="NCBIfam" id="TIGR02937">
    <property type="entry name" value="sigma70-ECF"/>
    <property type="match status" value="1"/>
</dbReference>
<name>A0A5C6AZE7_9BACT</name>
<dbReference type="Pfam" id="PF04542">
    <property type="entry name" value="Sigma70_r2"/>
    <property type="match status" value="1"/>
</dbReference>
<keyword evidence="3" id="KW-0731">Sigma factor</keyword>
<dbReference type="InterPro" id="IPR013325">
    <property type="entry name" value="RNA_pol_sigma_r2"/>
</dbReference>
<dbReference type="InterPro" id="IPR036388">
    <property type="entry name" value="WH-like_DNA-bd_sf"/>
</dbReference>
<dbReference type="InterPro" id="IPR014284">
    <property type="entry name" value="RNA_pol_sigma-70_dom"/>
</dbReference>
<dbReference type="Pfam" id="PF04545">
    <property type="entry name" value="Sigma70_r4"/>
    <property type="match status" value="1"/>
</dbReference>
<keyword evidence="5" id="KW-0804">Transcription</keyword>
<dbReference type="SUPFAM" id="SSF88946">
    <property type="entry name" value="Sigma2 domain of RNA polymerase sigma factors"/>
    <property type="match status" value="1"/>
</dbReference>
<dbReference type="GO" id="GO:0006352">
    <property type="term" value="P:DNA-templated transcription initiation"/>
    <property type="evidence" value="ECO:0007669"/>
    <property type="project" value="InterPro"/>
</dbReference>
<evidence type="ECO:0000256" key="4">
    <source>
        <dbReference type="ARBA" id="ARBA00023125"/>
    </source>
</evidence>
<dbReference type="AlphaFoldDB" id="A0A5C6AZE7"/>
<sequence>MIQPSKAPCNDALAEQSELADDSQIISRLRAKGTEEFSALFERMRDQLKAMIAGRLDRRLHCRVDASDIVQETFVRAANGLATYLESPKVHPVVWLRLIGKHLVAETHRRHFRQKRTPDTEVRFGAEEDQLLVNFIADSLHSVHTALEREETVKRVFALMQEMPKIDREVLEMRHTEEMTLIEIADTLEIKLETAKKRYHRALGRFRELALASFNQ</sequence>
<dbReference type="InterPro" id="IPR007627">
    <property type="entry name" value="RNA_pol_sigma70_r2"/>
</dbReference>
<evidence type="ECO:0000256" key="1">
    <source>
        <dbReference type="ARBA" id="ARBA00010641"/>
    </source>
</evidence>
<evidence type="ECO:0000256" key="3">
    <source>
        <dbReference type="ARBA" id="ARBA00023082"/>
    </source>
</evidence>
<gene>
    <name evidence="8" type="primary">sigW_8</name>
    <name evidence="8" type="ORF">Pla52n_30530</name>
</gene>
<comment type="caution">
    <text evidence="8">The sequence shown here is derived from an EMBL/GenBank/DDBJ whole genome shotgun (WGS) entry which is preliminary data.</text>
</comment>
<accession>A0A5C6AZE7</accession>
<feature type="domain" description="RNA polymerase sigma-70 region 2" evidence="6">
    <location>
        <begin position="49"/>
        <end position="111"/>
    </location>
</feature>
<feature type="domain" description="RNA polymerase sigma-70 region 4" evidence="7">
    <location>
        <begin position="159"/>
        <end position="207"/>
    </location>
</feature>
<comment type="similarity">
    <text evidence="1">Belongs to the sigma-70 factor family. ECF subfamily.</text>
</comment>
<dbReference type="OrthoDB" id="291047at2"/>
<evidence type="ECO:0000259" key="7">
    <source>
        <dbReference type="Pfam" id="PF04545"/>
    </source>
</evidence>
<evidence type="ECO:0000313" key="8">
    <source>
        <dbReference type="EMBL" id="TWU05008.1"/>
    </source>
</evidence>
<organism evidence="8 9">
    <name type="scientific">Stieleria varia</name>
    <dbReference type="NCBI Taxonomy" id="2528005"/>
    <lineage>
        <taxon>Bacteria</taxon>
        <taxon>Pseudomonadati</taxon>
        <taxon>Planctomycetota</taxon>
        <taxon>Planctomycetia</taxon>
        <taxon>Pirellulales</taxon>
        <taxon>Pirellulaceae</taxon>
        <taxon>Stieleria</taxon>
    </lineage>
</organism>
<evidence type="ECO:0000256" key="5">
    <source>
        <dbReference type="ARBA" id="ARBA00023163"/>
    </source>
</evidence>
<dbReference type="GO" id="GO:0016987">
    <property type="term" value="F:sigma factor activity"/>
    <property type="evidence" value="ECO:0007669"/>
    <property type="project" value="UniProtKB-KW"/>
</dbReference>
<reference evidence="8 9" key="1">
    <citation type="submission" date="2019-02" db="EMBL/GenBank/DDBJ databases">
        <title>Deep-cultivation of Planctomycetes and their phenomic and genomic characterization uncovers novel biology.</title>
        <authorList>
            <person name="Wiegand S."/>
            <person name="Jogler M."/>
            <person name="Boedeker C."/>
            <person name="Pinto D."/>
            <person name="Vollmers J."/>
            <person name="Rivas-Marin E."/>
            <person name="Kohn T."/>
            <person name="Peeters S.H."/>
            <person name="Heuer A."/>
            <person name="Rast P."/>
            <person name="Oberbeckmann S."/>
            <person name="Bunk B."/>
            <person name="Jeske O."/>
            <person name="Meyerdierks A."/>
            <person name="Storesund J.E."/>
            <person name="Kallscheuer N."/>
            <person name="Luecker S."/>
            <person name="Lage O.M."/>
            <person name="Pohl T."/>
            <person name="Merkel B.J."/>
            <person name="Hornburger P."/>
            <person name="Mueller R.-W."/>
            <person name="Bruemmer F."/>
            <person name="Labrenz M."/>
            <person name="Spormann A.M."/>
            <person name="Op Den Camp H."/>
            <person name="Overmann J."/>
            <person name="Amann R."/>
            <person name="Jetten M.S.M."/>
            <person name="Mascher T."/>
            <person name="Medema M.H."/>
            <person name="Devos D.P."/>
            <person name="Kaster A.-K."/>
            <person name="Ovreas L."/>
            <person name="Rohde M."/>
            <person name="Galperin M.Y."/>
            <person name="Jogler C."/>
        </authorList>
    </citation>
    <scope>NUCLEOTIDE SEQUENCE [LARGE SCALE GENOMIC DNA]</scope>
    <source>
        <strain evidence="8 9">Pla52n</strain>
    </source>
</reference>
<keyword evidence="4" id="KW-0238">DNA-binding</keyword>
<dbReference type="InterPro" id="IPR013324">
    <property type="entry name" value="RNA_pol_sigma_r3/r4-like"/>
</dbReference>
<evidence type="ECO:0000259" key="6">
    <source>
        <dbReference type="Pfam" id="PF04542"/>
    </source>
</evidence>
<dbReference type="Gene3D" id="1.10.10.10">
    <property type="entry name" value="Winged helix-like DNA-binding domain superfamily/Winged helix DNA-binding domain"/>
    <property type="match status" value="1"/>
</dbReference>
<dbReference type="PANTHER" id="PTHR43133:SF8">
    <property type="entry name" value="RNA POLYMERASE SIGMA FACTOR HI_1459-RELATED"/>
    <property type="match status" value="1"/>
</dbReference>
<dbReference type="PANTHER" id="PTHR43133">
    <property type="entry name" value="RNA POLYMERASE ECF-TYPE SIGMA FACTO"/>
    <property type="match status" value="1"/>
</dbReference>
<dbReference type="RefSeq" id="WP_146520329.1">
    <property type="nucleotide sequence ID" value="NZ_CP151726.1"/>
</dbReference>
<evidence type="ECO:0000313" key="9">
    <source>
        <dbReference type="Proteomes" id="UP000320176"/>
    </source>
</evidence>
<protein>
    <submittedName>
        <fullName evidence="8">ECF RNA polymerase sigma factor SigW</fullName>
    </submittedName>
</protein>
<proteinExistence type="inferred from homology"/>
<evidence type="ECO:0000256" key="2">
    <source>
        <dbReference type="ARBA" id="ARBA00023015"/>
    </source>
</evidence>
<keyword evidence="2" id="KW-0805">Transcription regulation</keyword>
<dbReference type="InterPro" id="IPR039425">
    <property type="entry name" value="RNA_pol_sigma-70-like"/>
</dbReference>